<protein>
    <submittedName>
        <fullName evidence="2">N-acetyltransferase</fullName>
    </submittedName>
</protein>
<dbReference type="Pfam" id="PF00583">
    <property type="entry name" value="Acetyltransf_1"/>
    <property type="match status" value="1"/>
</dbReference>
<comment type="caution">
    <text evidence="2">The sequence shown here is derived from an EMBL/GenBank/DDBJ whole genome shotgun (WGS) entry which is preliminary data.</text>
</comment>
<reference evidence="2 3" key="1">
    <citation type="journal article" date="2007" name="Int. J. Syst. Evol. Microbiol.">
        <title>Paenibacillus ginsengarvi sp. nov., isolated from soil from ginseng cultivation.</title>
        <authorList>
            <person name="Yoon M.H."/>
            <person name="Ten L.N."/>
            <person name="Im W.T."/>
        </authorList>
    </citation>
    <scope>NUCLEOTIDE SEQUENCE [LARGE SCALE GENOMIC DNA]</scope>
    <source>
        <strain evidence="2 3">KCTC 13059</strain>
    </source>
</reference>
<gene>
    <name evidence="2" type="ORF">D7M11_18060</name>
</gene>
<dbReference type="EMBL" id="RBAH01000012">
    <property type="protein sequence ID" value="RKN82245.1"/>
    <property type="molecule type" value="Genomic_DNA"/>
</dbReference>
<dbReference type="PROSITE" id="PS51186">
    <property type="entry name" value="GNAT"/>
    <property type="match status" value="1"/>
</dbReference>
<sequence>MTLYISIEPNEADKAFVRDGMIAYNRRHFPERLRGNYREVAVFVKDAEGRTCGGLVGEICWNWLEVQYLFIEEPYRKSGYGAKLVREAERIARAGGCDFMKLDTLSFQAPEFYTKIGFEVYGTIPNAGGYTHYYMKKDLHPEEL</sequence>
<evidence type="ECO:0000313" key="3">
    <source>
        <dbReference type="Proteomes" id="UP000282311"/>
    </source>
</evidence>
<proteinExistence type="predicted"/>
<dbReference type="AlphaFoldDB" id="A0A3B0C887"/>
<dbReference type="RefSeq" id="WP_120748628.1">
    <property type="nucleotide sequence ID" value="NZ_RBAH01000012.1"/>
</dbReference>
<dbReference type="Gene3D" id="3.40.630.30">
    <property type="match status" value="1"/>
</dbReference>
<name>A0A3B0C887_9BACL</name>
<dbReference type="OrthoDB" id="9787920at2"/>
<keyword evidence="3" id="KW-1185">Reference proteome</keyword>
<dbReference type="InterPro" id="IPR000182">
    <property type="entry name" value="GNAT_dom"/>
</dbReference>
<feature type="domain" description="N-acetyltransferase" evidence="1">
    <location>
        <begin position="5"/>
        <end position="140"/>
    </location>
</feature>
<keyword evidence="2" id="KW-0808">Transferase</keyword>
<accession>A0A3B0C887</accession>
<dbReference type="SUPFAM" id="SSF55729">
    <property type="entry name" value="Acyl-CoA N-acyltransferases (Nat)"/>
    <property type="match status" value="1"/>
</dbReference>
<evidence type="ECO:0000313" key="2">
    <source>
        <dbReference type="EMBL" id="RKN82245.1"/>
    </source>
</evidence>
<dbReference type="InterPro" id="IPR016181">
    <property type="entry name" value="Acyl_CoA_acyltransferase"/>
</dbReference>
<organism evidence="2 3">
    <name type="scientific">Paenibacillus ginsengarvi</name>
    <dbReference type="NCBI Taxonomy" id="400777"/>
    <lineage>
        <taxon>Bacteria</taxon>
        <taxon>Bacillati</taxon>
        <taxon>Bacillota</taxon>
        <taxon>Bacilli</taxon>
        <taxon>Bacillales</taxon>
        <taxon>Paenibacillaceae</taxon>
        <taxon>Paenibacillus</taxon>
    </lineage>
</organism>
<evidence type="ECO:0000259" key="1">
    <source>
        <dbReference type="PROSITE" id="PS51186"/>
    </source>
</evidence>
<dbReference type="GO" id="GO:0016747">
    <property type="term" value="F:acyltransferase activity, transferring groups other than amino-acyl groups"/>
    <property type="evidence" value="ECO:0007669"/>
    <property type="project" value="InterPro"/>
</dbReference>
<dbReference type="CDD" id="cd04301">
    <property type="entry name" value="NAT_SF"/>
    <property type="match status" value="1"/>
</dbReference>
<dbReference type="Proteomes" id="UP000282311">
    <property type="component" value="Unassembled WGS sequence"/>
</dbReference>